<dbReference type="AlphaFoldDB" id="A0A161SBI0"/>
<dbReference type="Pfam" id="PF06912">
    <property type="entry name" value="DUF1275"/>
    <property type="match status" value="1"/>
</dbReference>
<name>A0A161SBI0_9NEIS</name>
<evidence type="ECO:0008006" key="4">
    <source>
        <dbReference type="Google" id="ProtNLM"/>
    </source>
</evidence>
<reference evidence="3" key="1">
    <citation type="submission" date="2016-01" db="EMBL/GenBank/DDBJ databases">
        <title>Draft genome of Chromobacterium sp. F49.</title>
        <authorList>
            <person name="Hong K.W."/>
        </authorList>
    </citation>
    <scope>NUCLEOTIDE SEQUENCE [LARGE SCALE GENOMIC DNA]</scope>
    <source>
        <strain evidence="3">CN10</strain>
    </source>
</reference>
<dbReference type="InterPro" id="IPR010699">
    <property type="entry name" value="DUF1275"/>
</dbReference>
<feature type="transmembrane region" description="Helical" evidence="1">
    <location>
        <begin position="221"/>
        <end position="239"/>
    </location>
</feature>
<dbReference type="STRING" id="1452487.AVW16_08630"/>
<evidence type="ECO:0000313" key="2">
    <source>
        <dbReference type="EMBL" id="KZE33333.1"/>
    </source>
</evidence>
<evidence type="ECO:0000313" key="3">
    <source>
        <dbReference type="Proteomes" id="UP000076625"/>
    </source>
</evidence>
<dbReference type="Proteomes" id="UP000076625">
    <property type="component" value="Unassembled WGS sequence"/>
</dbReference>
<proteinExistence type="predicted"/>
<keyword evidence="3" id="KW-1185">Reference proteome</keyword>
<organism evidence="2 3">
    <name type="scientific">Crenobacter luteus</name>
    <dbReference type="NCBI Taxonomy" id="1452487"/>
    <lineage>
        <taxon>Bacteria</taxon>
        <taxon>Pseudomonadati</taxon>
        <taxon>Pseudomonadota</taxon>
        <taxon>Betaproteobacteria</taxon>
        <taxon>Neisseriales</taxon>
        <taxon>Neisseriaceae</taxon>
        <taxon>Crenobacter</taxon>
    </lineage>
</organism>
<dbReference type="EMBL" id="LQQU01000015">
    <property type="protein sequence ID" value="KZE33333.1"/>
    <property type="molecule type" value="Genomic_DNA"/>
</dbReference>
<feature type="transmembrane region" description="Helical" evidence="1">
    <location>
        <begin position="191"/>
        <end position="215"/>
    </location>
</feature>
<dbReference type="PANTHER" id="PTHR37314">
    <property type="entry name" value="SLR0142 PROTEIN"/>
    <property type="match status" value="1"/>
</dbReference>
<dbReference type="PANTHER" id="PTHR37314:SF4">
    <property type="entry name" value="UPF0700 TRANSMEMBRANE PROTEIN YOAK"/>
    <property type="match status" value="1"/>
</dbReference>
<evidence type="ECO:0000256" key="1">
    <source>
        <dbReference type="SAM" id="Phobius"/>
    </source>
</evidence>
<feature type="transmembrane region" description="Helical" evidence="1">
    <location>
        <begin position="124"/>
        <end position="143"/>
    </location>
</feature>
<keyword evidence="1" id="KW-1133">Transmembrane helix</keyword>
<feature type="transmembrane region" description="Helical" evidence="1">
    <location>
        <begin position="96"/>
        <end position="118"/>
    </location>
</feature>
<sequence length="265" mass="29090">MTHLIDKGSFDDAVVRRLAYAMAFMAGAINAGGFLAVHRYTSHVTGAVSSLADHLALGELRLAASMLTMVLAFIAGAANATFWLHWSRRRRLRAAWGAPIAGEALLLLLFGLMGAHLARHPGFLTPPTVLLLCFIMGMHNTLVTKLSAGLLRSTHMTGIATDIGIELAKLCYVNRRRHHRLAPVRANRQKLAVYLLILVLFFAGGVAGALGFGYAGYGFTVPLALLLLSLGLRPMWYDLRLRHRMLRRQGRWPARKSREKAGDSL</sequence>
<protein>
    <recommendedName>
        <fullName evidence="4">DUF1275 family protein</fullName>
    </recommendedName>
</protein>
<keyword evidence="1" id="KW-0472">Membrane</keyword>
<comment type="caution">
    <text evidence="2">The sequence shown here is derived from an EMBL/GenBank/DDBJ whole genome shotgun (WGS) entry which is preliminary data.</text>
</comment>
<feature type="transmembrane region" description="Helical" evidence="1">
    <location>
        <begin position="20"/>
        <end position="40"/>
    </location>
</feature>
<keyword evidence="1" id="KW-0812">Transmembrane</keyword>
<accession>A0A161SBI0</accession>
<gene>
    <name evidence="2" type="ORF">AVW16_08630</name>
</gene>
<feature type="transmembrane region" description="Helical" evidence="1">
    <location>
        <begin position="60"/>
        <end position="84"/>
    </location>
</feature>